<dbReference type="AlphaFoldDB" id="U9U5J3"/>
<dbReference type="VEuPathDB" id="FungiDB:RhiirFUN_013777"/>
<evidence type="ECO:0000313" key="1">
    <source>
        <dbReference type="EMBL" id="ESA14957.1"/>
    </source>
</evidence>
<sequence length="234" mass="28373">MVAFKKCIELDPNDDLEKMYLEDSSYYLSQISNVDYNLKLFELNDDISFVYLLQKYSDFWSCLCKPYFLNDLVQLKITNNFKLYMYRAQGVYFMSNLMNFGHNYQFRESYLDRRTLSFEDNHLSLLTFPITVITNPTYMNTEYILKYKDILKLEGLGWISYMSFRSMNLKIYKLKHLTIETKKDSIDMQIEYFRITPNRRKEQIYFPKIVHLLPFYMNNIPESFKDNTFNRQQG</sequence>
<name>U9U5J3_RHIID</name>
<dbReference type="EMBL" id="KI282415">
    <property type="protein sequence ID" value="ESA14957.1"/>
    <property type="molecule type" value="Genomic_DNA"/>
</dbReference>
<dbReference type="HOGENOM" id="CLU_1185563_0_0_1"/>
<proteinExistence type="predicted"/>
<gene>
    <name evidence="1" type="ORF">GLOINDRAFT_24402</name>
</gene>
<organism evidence="1">
    <name type="scientific">Rhizophagus irregularis (strain DAOM 181602 / DAOM 197198 / MUCL 43194)</name>
    <name type="common">Arbuscular mycorrhizal fungus</name>
    <name type="synonym">Glomus intraradices</name>
    <dbReference type="NCBI Taxonomy" id="747089"/>
    <lineage>
        <taxon>Eukaryota</taxon>
        <taxon>Fungi</taxon>
        <taxon>Fungi incertae sedis</taxon>
        <taxon>Mucoromycota</taxon>
        <taxon>Glomeromycotina</taxon>
        <taxon>Glomeromycetes</taxon>
        <taxon>Glomerales</taxon>
        <taxon>Glomeraceae</taxon>
        <taxon>Rhizophagus</taxon>
    </lineage>
</organism>
<reference evidence="1" key="1">
    <citation type="submission" date="2013-07" db="EMBL/GenBank/DDBJ databases">
        <title>The genome of an arbuscular mycorrhizal fungus provides insights into the evolution of the oldest plant symbiosis.</title>
        <authorList>
            <consortium name="DOE Joint Genome Institute"/>
            <person name="Tisserant E."/>
            <person name="Malbreil M."/>
            <person name="Kuo A."/>
            <person name="Kohler A."/>
            <person name="Symeonidi A."/>
            <person name="Balestrini R."/>
            <person name="Charron P."/>
            <person name="Duensing N."/>
            <person name="Frei-dit-Frey N."/>
            <person name="Gianinazzi-Pearson V."/>
            <person name="Gilbert B."/>
            <person name="Handa Y."/>
            <person name="Hijri M."/>
            <person name="Kaul R."/>
            <person name="Kawaguchi M."/>
            <person name="Krajinski F."/>
            <person name="Lammers P."/>
            <person name="Lapierre D."/>
            <person name="Masclaux F.G."/>
            <person name="Murat C."/>
            <person name="Morin E."/>
            <person name="Ndikumana S."/>
            <person name="Pagni M."/>
            <person name="Petitpierre D."/>
            <person name="Requena N."/>
            <person name="Rosikiewicz P."/>
            <person name="Riley R."/>
            <person name="Saito K."/>
            <person name="San Clemente H."/>
            <person name="Shapiro H."/>
            <person name="van Tuinen D."/>
            <person name="Becard G."/>
            <person name="Bonfante P."/>
            <person name="Paszkowski U."/>
            <person name="Shachar-Hill Y."/>
            <person name="Young J.P."/>
            <person name="Sanders I.R."/>
            <person name="Henrissat B."/>
            <person name="Rensing S.A."/>
            <person name="Grigoriev I.V."/>
            <person name="Corradi N."/>
            <person name="Roux C."/>
            <person name="Martin F."/>
        </authorList>
    </citation>
    <scope>NUCLEOTIDE SEQUENCE</scope>
    <source>
        <strain evidence="1">DAOM 197198</strain>
    </source>
</reference>
<protein>
    <submittedName>
        <fullName evidence="1">Uncharacterized protein</fullName>
    </submittedName>
</protein>
<accession>U9U5J3</accession>